<feature type="region of interest" description="Disordered" evidence="1">
    <location>
        <begin position="751"/>
        <end position="801"/>
    </location>
</feature>
<evidence type="ECO:0000313" key="3">
    <source>
        <dbReference type="Proteomes" id="UP000230002"/>
    </source>
</evidence>
<reference evidence="2 3" key="1">
    <citation type="journal article" date="2015" name="Sci. Rep.">
        <title>Chromosome-level genome map provides insights into diverse defense mechanisms in the medicinal fungus Ganoderma sinense.</title>
        <authorList>
            <person name="Zhu Y."/>
            <person name="Xu J."/>
            <person name="Sun C."/>
            <person name="Zhou S."/>
            <person name="Xu H."/>
            <person name="Nelson D.R."/>
            <person name="Qian J."/>
            <person name="Song J."/>
            <person name="Luo H."/>
            <person name="Xiang L."/>
            <person name="Li Y."/>
            <person name="Xu Z."/>
            <person name="Ji A."/>
            <person name="Wang L."/>
            <person name="Lu S."/>
            <person name="Hayward A."/>
            <person name="Sun W."/>
            <person name="Li X."/>
            <person name="Schwartz D.C."/>
            <person name="Wang Y."/>
            <person name="Chen S."/>
        </authorList>
    </citation>
    <scope>NUCLEOTIDE SEQUENCE [LARGE SCALE GENOMIC DNA]</scope>
    <source>
        <strain evidence="2 3">ZZ0214-1</strain>
    </source>
</reference>
<keyword evidence="3" id="KW-1185">Reference proteome</keyword>
<gene>
    <name evidence="2" type="ORF">GSI_11219</name>
</gene>
<dbReference type="EMBL" id="AYKW01000040">
    <property type="protein sequence ID" value="PIL26692.1"/>
    <property type="molecule type" value="Genomic_DNA"/>
</dbReference>
<evidence type="ECO:0000313" key="2">
    <source>
        <dbReference type="EMBL" id="PIL26692.1"/>
    </source>
</evidence>
<proteinExistence type="predicted"/>
<dbReference type="Proteomes" id="UP000230002">
    <property type="component" value="Unassembled WGS sequence"/>
</dbReference>
<feature type="compositionally biased region" description="Low complexity" evidence="1">
    <location>
        <begin position="580"/>
        <end position="600"/>
    </location>
</feature>
<feature type="region of interest" description="Disordered" evidence="1">
    <location>
        <begin position="579"/>
        <end position="613"/>
    </location>
</feature>
<sequence length="801" mass="87971">MPPRLKDTDLNDEEKAYLESCVVNYRTTPTGDKEDFRDNCVKYIMRQRSLDDHTFTFEHFSTKVRNWFQNHAGNSKTTALPGRVNQGYSPHRVWAHNNEKAIREAVEKYKATHGDDNALHLNIWNDVSQQLWEQTTDTEKTVYTRLAAKWSIEGPDAAYKPMLAQKRAPKWMRSVTKLFWTHCDMPIFIYGMYKDADGGLHAAIYDTSNLWREDDKTVPLLRNVPGWDHDFRRVVWNFFQATLRPDLATAETLQVMKASKRVPPTRHQFDFYPDGCPILVDTENGKGLKGGRMQEVFRDFIKAHYSLAVGRESRSPPWGALASNASKFFADGMLPEGFRFQDPSHISNDMLVKFYGHVIAMQNATPPRPFRFSHFATGTSENRQYHPAVYNGAVEPSAPRRPRKGVPVPEFEDPPSSEDDSSSDPRSTQTPETGPRGGGAPFAAALAAGLEAVRAEMRAEELARGSVDVPDRDGRPGPVAKGGAAPASSSADSSSRPRRAAVADTEQDNLVPPPWLEAEIDAATVAVDRDSEAGDGDFFPEFYAYDGSDGSDNEVENVLDDDLASEAASLVRSIAASLQRPSSNLPRASPAASSSITATAPPNPTRSCSAHQDVRPEAQVTLLAPCEAGTSSTSRVQYLETLADDAEYVQLLERVSQALQAVHGSDKKTDQLLQWIMKDRDADAAPSDIQRFCLVVGITLRDLSLLAAIDGTSIWPEHVPTFMSTSSLEGVSRTGILHACEDAFVRSEGVAATDKGKGKAKPKAKAKPKGQGHLAATDADADGDTPAARLRRSTRAAGRTA</sequence>
<protein>
    <submittedName>
        <fullName evidence="2">Uncharacterized protein</fullName>
    </submittedName>
</protein>
<feature type="compositionally biased region" description="Low complexity" evidence="1">
    <location>
        <begin position="476"/>
        <end position="504"/>
    </location>
</feature>
<evidence type="ECO:0000256" key="1">
    <source>
        <dbReference type="SAM" id="MobiDB-lite"/>
    </source>
</evidence>
<feature type="compositionally biased region" description="Basic residues" evidence="1">
    <location>
        <begin position="758"/>
        <end position="770"/>
    </location>
</feature>
<accession>A0A2G8RYV1</accession>
<comment type="caution">
    <text evidence="2">The sequence shown here is derived from an EMBL/GenBank/DDBJ whole genome shotgun (WGS) entry which is preliminary data.</text>
</comment>
<feature type="compositionally biased region" description="Basic and acidic residues" evidence="1">
    <location>
        <begin position="461"/>
        <end position="475"/>
    </location>
</feature>
<organism evidence="2 3">
    <name type="scientific">Ganoderma sinense ZZ0214-1</name>
    <dbReference type="NCBI Taxonomy" id="1077348"/>
    <lineage>
        <taxon>Eukaryota</taxon>
        <taxon>Fungi</taxon>
        <taxon>Dikarya</taxon>
        <taxon>Basidiomycota</taxon>
        <taxon>Agaricomycotina</taxon>
        <taxon>Agaricomycetes</taxon>
        <taxon>Polyporales</taxon>
        <taxon>Polyporaceae</taxon>
        <taxon>Ganoderma</taxon>
    </lineage>
</organism>
<dbReference type="AlphaFoldDB" id="A0A2G8RYV1"/>
<feature type="compositionally biased region" description="Acidic residues" evidence="1">
    <location>
        <begin position="410"/>
        <end position="422"/>
    </location>
</feature>
<dbReference type="OrthoDB" id="2758182at2759"/>
<feature type="region of interest" description="Disordered" evidence="1">
    <location>
        <begin position="461"/>
        <end position="513"/>
    </location>
</feature>
<feature type="region of interest" description="Disordered" evidence="1">
    <location>
        <begin position="391"/>
        <end position="441"/>
    </location>
</feature>
<name>A0A2G8RYV1_9APHY</name>